<dbReference type="Gene3D" id="2.60.120.920">
    <property type="match status" value="1"/>
</dbReference>
<dbReference type="InterPro" id="IPR043136">
    <property type="entry name" value="B30.2/SPRY_sf"/>
</dbReference>
<proteinExistence type="predicted"/>
<evidence type="ECO:0000313" key="1">
    <source>
        <dbReference type="Proteomes" id="UP000095281"/>
    </source>
</evidence>
<evidence type="ECO:0000313" key="2">
    <source>
        <dbReference type="WBParaSite" id="MhA1_Contig1659.frz3.gene4"/>
    </source>
</evidence>
<reference evidence="2" key="1">
    <citation type="submission" date="2016-11" db="UniProtKB">
        <authorList>
            <consortium name="WormBaseParasite"/>
        </authorList>
    </citation>
    <scope>IDENTIFICATION</scope>
</reference>
<name>A0A1I8BA66_MELHA</name>
<sequence length="224" mass="26366">MIIYVNSFDFPEKSFVQIKNKWKDIGGEDCCTNKCINTDKPVGNCIEGNGFINIINDENIKYINRVEGKDNRYPVIYTEDSFMKPRYCLNHNLFYFEYKCKFEGKNKWMFIGLKNCNSNKYIYYCTCYNKIYNEKNEGFKVQQNIWNDNDIFGCGLVYPPNNNKNENPYVFFTKNGKQVGKALLLKENFDLYKPFVELYCCSVEANFGNDLTTKPFSYDISEKA</sequence>
<accession>A0A1I8BA66</accession>
<dbReference type="Proteomes" id="UP000095281">
    <property type="component" value="Unplaced"/>
</dbReference>
<protein>
    <submittedName>
        <fullName evidence="2">SPRY domain-containing protein</fullName>
    </submittedName>
</protein>
<dbReference type="AlphaFoldDB" id="A0A1I8BA66"/>
<keyword evidence="1" id="KW-1185">Reference proteome</keyword>
<organism evidence="1 2">
    <name type="scientific">Meloidogyne hapla</name>
    <name type="common">Root-knot nematode worm</name>
    <dbReference type="NCBI Taxonomy" id="6305"/>
    <lineage>
        <taxon>Eukaryota</taxon>
        <taxon>Metazoa</taxon>
        <taxon>Ecdysozoa</taxon>
        <taxon>Nematoda</taxon>
        <taxon>Chromadorea</taxon>
        <taxon>Rhabditida</taxon>
        <taxon>Tylenchina</taxon>
        <taxon>Tylenchomorpha</taxon>
        <taxon>Tylenchoidea</taxon>
        <taxon>Meloidogynidae</taxon>
        <taxon>Meloidogyninae</taxon>
        <taxon>Meloidogyne</taxon>
    </lineage>
</organism>
<dbReference type="WBParaSite" id="MhA1_Contig1659.frz3.gene4">
    <property type="protein sequence ID" value="MhA1_Contig1659.frz3.gene4"/>
    <property type="gene ID" value="MhA1_Contig1659.frz3.gene4"/>
</dbReference>